<comment type="caution">
    <text evidence="8">The sequence shown here is derived from an EMBL/GenBank/DDBJ whole genome shotgun (WGS) entry which is preliminary data.</text>
</comment>
<dbReference type="GO" id="GO:0003977">
    <property type="term" value="F:UDP-N-acetylglucosamine diphosphorylase activity"/>
    <property type="evidence" value="ECO:0007669"/>
    <property type="project" value="UniProtKB-EC"/>
</dbReference>
<accession>A0A2M7ALQ0</accession>
<comment type="function">
    <text evidence="6">Catalyzes the last two sequential reactions in the de novo biosynthetic pathway for UDP-N-acetylglucosamine (UDP-GlcNAc). The C-terminal domain catalyzes the transfer of acetyl group from acetyl coenzyme A to glucosamine-1-phosphate (GlcN-1-P) to produce N-acetylglucosamine-1-phosphate (GlcNAc-1-P), which is converted into UDP-GlcNAc by the transfer of uridine 5-monophosphate (from uridine 5-triphosphate), a reaction catalyzed by the N-terminal domain.</text>
</comment>
<evidence type="ECO:0000259" key="7">
    <source>
        <dbReference type="Pfam" id="PF00483"/>
    </source>
</evidence>
<keyword evidence="3" id="KW-0012">Acyltransferase</keyword>
<protein>
    <recommendedName>
        <fullName evidence="7">Nucleotidyl transferase domain-containing protein</fullName>
    </recommendedName>
</protein>
<evidence type="ECO:0000256" key="1">
    <source>
        <dbReference type="ARBA" id="ARBA00022679"/>
    </source>
</evidence>
<evidence type="ECO:0000256" key="5">
    <source>
        <dbReference type="ARBA" id="ARBA00048493"/>
    </source>
</evidence>
<evidence type="ECO:0000256" key="6">
    <source>
        <dbReference type="ARBA" id="ARBA00049628"/>
    </source>
</evidence>
<dbReference type="InterPro" id="IPR050065">
    <property type="entry name" value="GlmU-like"/>
</dbReference>
<evidence type="ECO:0000313" key="8">
    <source>
        <dbReference type="EMBL" id="PIU68274.1"/>
    </source>
</evidence>
<feature type="domain" description="Nucleotidyl transferase" evidence="7">
    <location>
        <begin position="9"/>
        <end position="271"/>
    </location>
</feature>
<dbReference type="InterPro" id="IPR029044">
    <property type="entry name" value="Nucleotide-diphossugar_trans"/>
</dbReference>
<comment type="catalytic activity">
    <reaction evidence="5">
        <text>N-acetyl-alpha-D-glucosamine 1-phosphate + UTP + H(+) = UDP-N-acetyl-alpha-D-glucosamine + diphosphate</text>
        <dbReference type="Rhea" id="RHEA:13509"/>
        <dbReference type="ChEBI" id="CHEBI:15378"/>
        <dbReference type="ChEBI" id="CHEBI:33019"/>
        <dbReference type="ChEBI" id="CHEBI:46398"/>
        <dbReference type="ChEBI" id="CHEBI:57705"/>
        <dbReference type="ChEBI" id="CHEBI:57776"/>
        <dbReference type="EC" id="2.7.7.23"/>
    </reaction>
</comment>
<evidence type="ECO:0000256" key="2">
    <source>
        <dbReference type="ARBA" id="ARBA00022695"/>
    </source>
</evidence>
<dbReference type="Gene3D" id="3.90.550.10">
    <property type="entry name" value="Spore Coat Polysaccharide Biosynthesis Protein SpsA, Chain A"/>
    <property type="match status" value="1"/>
</dbReference>
<evidence type="ECO:0000313" key="9">
    <source>
        <dbReference type="Proteomes" id="UP000229916"/>
    </source>
</evidence>
<dbReference type="EMBL" id="PEWD01000086">
    <property type="protein sequence ID" value="PIU68274.1"/>
    <property type="molecule type" value="Genomic_DNA"/>
</dbReference>
<dbReference type="Gene3D" id="3.40.50.1000">
    <property type="entry name" value="HAD superfamily/HAD-like"/>
    <property type="match status" value="1"/>
</dbReference>
<dbReference type="GO" id="GO:0019134">
    <property type="term" value="F:glucosamine-1-phosphate N-acetyltransferase activity"/>
    <property type="evidence" value="ECO:0007669"/>
    <property type="project" value="UniProtKB-EC"/>
</dbReference>
<dbReference type="InterPro" id="IPR023214">
    <property type="entry name" value="HAD_sf"/>
</dbReference>
<sequence length="474" mass="54861">MIHFNKIAAIILAGGKGTRIGQNLPKVLYPIMGKPMIHYSLKLIEDVGLRDVIVVIGYRADEVRAAIGRRCDFAFQKEQLGTGNALLCGLNEVHPDIKYVFVCNGDDSAFFHLSTIKDFLSSHLRKECVVSILTVYKKDPTGYGRILRDKNGRVVEIREEKEASDKGKRNKEVNAGCYIFDKTWLKNNIKKLKKNQSGEYYITDLVKMATSEGREVNSFELTDENQGFGINIREALKEANEIMFRRYREEKKPKIFFIGLDYSLLDSGKLRSYLSSEIRNLIKNHLRNLKLASKARTIFWKTYEEVKLEGGFVNIPKTIERFVVLLKSEELKDSLLEIFLTAPFDQFLYPQALNLVEELNRLGRVVVLEEGDLVYEPVKIRGMRLKDKIEDYFIFENLKSAIPMVVKIYKGWSQIILDDRVEILEHFLKINKNAIAVRIKQGKYSQFKFNLKKQKRFEYTSLDEITIDLKNIVK</sequence>
<comment type="catalytic activity">
    <reaction evidence="4">
        <text>alpha-D-glucosamine 1-phosphate + acetyl-CoA = N-acetyl-alpha-D-glucosamine 1-phosphate + CoA + H(+)</text>
        <dbReference type="Rhea" id="RHEA:13725"/>
        <dbReference type="ChEBI" id="CHEBI:15378"/>
        <dbReference type="ChEBI" id="CHEBI:57287"/>
        <dbReference type="ChEBI" id="CHEBI:57288"/>
        <dbReference type="ChEBI" id="CHEBI:57776"/>
        <dbReference type="ChEBI" id="CHEBI:58516"/>
        <dbReference type="EC" id="2.3.1.157"/>
    </reaction>
</comment>
<keyword evidence="1" id="KW-0808">Transferase</keyword>
<dbReference type="PANTHER" id="PTHR43584:SF3">
    <property type="entry name" value="BIFUNCTIONAL PROTEIN GLMU"/>
    <property type="match status" value="1"/>
</dbReference>
<organism evidence="8 9">
    <name type="scientific">candidate division WWE3 bacterium CG06_land_8_20_14_3_00_42_16</name>
    <dbReference type="NCBI Taxonomy" id="1975083"/>
    <lineage>
        <taxon>Bacteria</taxon>
        <taxon>Katanobacteria</taxon>
    </lineage>
</organism>
<proteinExistence type="predicted"/>
<dbReference type="InterPro" id="IPR005835">
    <property type="entry name" value="NTP_transferase_dom"/>
</dbReference>
<dbReference type="Gene3D" id="1.10.286.50">
    <property type="match status" value="1"/>
</dbReference>
<dbReference type="Proteomes" id="UP000229916">
    <property type="component" value="Unassembled WGS sequence"/>
</dbReference>
<keyword evidence="2" id="KW-0548">Nucleotidyltransferase</keyword>
<dbReference type="Pfam" id="PF00483">
    <property type="entry name" value="NTP_transferase"/>
    <property type="match status" value="1"/>
</dbReference>
<dbReference type="AlphaFoldDB" id="A0A2M7ALQ0"/>
<gene>
    <name evidence="8" type="ORF">COS81_04600</name>
</gene>
<evidence type="ECO:0000256" key="4">
    <source>
        <dbReference type="ARBA" id="ARBA00048247"/>
    </source>
</evidence>
<dbReference type="SUPFAM" id="SSF53448">
    <property type="entry name" value="Nucleotide-diphospho-sugar transferases"/>
    <property type="match status" value="1"/>
</dbReference>
<dbReference type="PANTHER" id="PTHR43584">
    <property type="entry name" value="NUCLEOTIDYL TRANSFERASE"/>
    <property type="match status" value="1"/>
</dbReference>
<reference evidence="9" key="1">
    <citation type="submission" date="2017-09" db="EMBL/GenBank/DDBJ databases">
        <title>Depth-based differentiation of microbial function through sediment-hosted aquifers and enrichment of novel symbionts in the deep terrestrial subsurface.</title>
        <authorList>
            <person name="Probst A.J."/>
            <person name="Ladd B."/>
            <person name="Jarett J.K."/>
            <person name="Geller-Mcgrath D.E."/>
            <person name="Sieber C.M.K."/>
            <person name="Emerson J.B."/>
            <person name="Anantharaman K."/>
            <person name="Thomas B.C."/>
            <person name="Malmstrom R."/>
            <person name="Stieglmeier M."/>
            <person name="Klingl A."/>
            <person name="Woyke T."/>
            <person name="Ryan C.M."/>
            <person name="Banfield J.F."/>
        </authorList>
    </citation>
    <scope>NUCLEOTIDE SEQUENCE [LARGE SCALE GENOMIC DNA]</scope>
</reference>
<evidence type="ECO:0000256" key="3">
    <source>
        <dbReference type="ARBA" id="ARBA00023315"/>
    </source>
</evidence>
<name>A0A2M7ALQ0_UNCKA</name>